<dbReference type="RefSeq" id="WP_126753362.1">
    <property type="nucleotide sequence ID" value="NZ_PIPY01000001.1"/>
</dbReference>
<evidence type="ECO:0000313" key="3">
    <source>
        <dbReference type="Proteomes" id="UP000288259"/>
    </source>
</evidence>
<reference evidence="3" key="1">
    <citation type="journal article" date="2018" name="Front. Microbiol.">
        <title>Genome-Based Analysis Reveals the Taxonomy and Diversity of the Family Idiomarinaceae.</title>
        <authorList>
            <person name="Liu Y."/>
            <person name="Lai Q."/>
            <person name="Shao Z."/>
        </authorList>
    </citation>
    <scope>NUCLEOTIDE SEQUENCE [LARGE SCALE GENOMIC DNA]</scope>
    <source>
        <strain evidence="3">CVS-6</strain>
    </source>
</reference>
<dbReference type="Proteomes" id="UP000288259">
    <property type="component" value="Unassembled WGS sequence"/>
</dbReference>
<gene>
    <name evidence="2" type="ORF">CWI71_00890</name>
</gene>
<feature type="signal peptide" evidence="1">
    <location>
        <begin position="1"/>
        <end position="21"/>
    </location>
</feature>
<keyword evidence="3" id="KW-1185">Reference proteome</keyword>
<dbReference type="AlphaFoldDB" id="A0A432YQJ5"/>
<evidence type="ECO:0000313" key="2">
    <source>
        <dbReference type="EMBL" id="RUO63653.1"/>
    </source>
</evidence>
<dbReference type="OrthoDB" id="5519458at2"/>
<comment type="caution">
    <text evidence="2">The sequence shown here is derived from an EMBL/GenBank/DDBJ whole genome shotgun (WGS) entry which is preliminary data.</text>
</comment>
<keyword evidence="1" id="KW-0732">Signal</keyword>
<feature type="chain" id="PRO_5019184899" evidence="1">
    <location>
        <begin position="22"/>
        <end position="293"/>
    </location>
</feature>
<organism evidence="2 3">
    <name type="scientific">Pseudidiomarina insulisalsae</name>
    <dbReference type="NCBI Taxonomy" id="575789"/>
    <lineage>
        <taxon>Bacteria</taxon>
        <taxon>Pseudomonadati</taxon>
        <taxon>Pseudomonadota</taxon>
        <taxon>Gammaproteobacteria</taxon>
        <taxon>Alteromonadales</taxon>
        <taxon>Idiomarinaceae</taxon>
        <taxon>Pseudidiomarina</taxon>
    </lineage>
</organism>
<evidence type="ECO:0000256" key="1">
    <source>
        <dbReference type="SAM" id="SignalP"/>
    </source>
</evidence>
<dbReference type="EMBL" id="PIPY01000001">
    <property type="protein sequence ID" value="RUO63653.1"/>
    <property type="molecule type" value="Genomic_DNA"/>
</dbReference>
<proteinExistence type="predicted"/>
<name>A0A432YQJ5_9GAMM</name>
<protein>
    <submittedName>
        <fullName evidence="2">Uncharacterized protein</fullName>
    </submittedName>
</protein>
<accession>A0A432YQJ5</accession>
<sequence>MRYFNLSCVIVFLLQALPAQAQTEPVPWFDTVPRSDYYERVSTSNQAALEASFVALFRGGNDGLSEFYTIERLPWQEHEVVVAASHPELGWGAFGYRPTHPVSVFLQTPHRYFDLHTAVIAETGWTNDLVQLYMSNSIHRYAGQNQKPKVNSDISNARRSPLLAASEAWIAENPEGVIVQLHGYSKSKRSTVEGRNSDIILSHGTTEQFMHETRLHEIQTCLTALLNVTVLRYPAEVGELGGTQNNVAQALASWGKSEQFVHVEMSRGVRDALAGDQQTTLNALQCMVGASHE</sequence>